<accession>A0A8H5I1B5</accession>
<evidence type="ECO:0000313" key="3">
    <source>
        <dbReference type="Proteomes" id="UP000518752"/>
    </source>
</evidence>
<reference evidence="2 3" key="1">
    <citation type="journal article" date="2020" name="ISME J.">
        <title>Uncovering the hidden diversity of litter-decomposition mechanisms in mushroom-forming fungi.</title>
        <authorList>
            <person name="Floudas D."/>
            <person name="Bentzer J."/>
            <person name="Ahren D."/>
            <person name="Johansson T."/>
            <person name="Persson P."/>
            <person name="Tunlid A."/>
        </authorList>
    </citation>
    <scope>NUCLEOTIDE SEQUENCE [LARGE SCALE GENOMIC DNA]</scope>
    <source>
        <strain evidence="2 3">CBS 406.79</strain>
    </source>
</reference>
<gene>
    <name evidence="2" type="ORF">D9757_001276</name>
</gene>
<dbReference type="EMBL" id="JAACJN010000003">
    <property type="protein sequence ID" value="KAF5392955.1"/>
    <property type="molecule type" value="Genomic_DNA"/>
</dbReference>
<name>A0A8H5I1B5_9AGAR</name>
<feature type="compositionally biased region" description="Low complexity" evidence="1">
    <location>
        <begin position="135"/>
        <end position="153"/>
    </location>
</feature>
<dbReference type="Proteomes" id="UP000518752">
    <property type="component" value="Unassembled WGS sequence"/>
</dbReference>
<evidence type="ECO:0000313" key="2">
    <source>
        <dbReference type="EMBL" id="KAF5392955.1"/>
    </source>
</evidence>
<protein>
    <submittedName>
        <fullName evidence="2">Uncharacterized protein</fullName>
    </submittedName>
</protein>
<feature type="region of interest" description="Disordered" evidence="1">
    <location>
        <begin position="169"/>
        <end position="239"/>
    </location>
</feature>
<organism evidence="2 3">
    <name type="scientific">Collybiopsis confluens</name>
    <dbReference type="NCBI Taxonomy" id="2823264"/>
    <lineage>
        <taxon>Eukaryota</taxon>
        <taxon>Fungi</taxon>
        <taxon>Dikarya</taxon>
        <taxon>Basidiomycota</taxon>
        <taxon>Agaricomycotina</taxon>
        <taxon>Agaricomycetes</taxon>
        <taxon>Agaricomycetidae</taxon>
        <taxon>Agaricales</taxon>
        <taxon>Marasmiineae</taxon>
        <taxon>Omphalotaceae</taxon>
        <taxon>Collybiopsis</taxon>
    </lineage>
</organism>
<evidence type="ECO:0000256" key="1">
    <source>
        <dbReference type="SAM" id="MobiDB-lite"/>
    </source>
</evidence>
<dbReference type="OrthoDB" id="3227079at2759"/>
<comment type="caution">
    <text evidence="2">The sequence shown here is derived from an EMBL/GenBank/DDBJ whole genome shotgun (WGS) entry which is preliminary data.</text>
</comment>
<dbReference type="AlphaFoldDB" id="A0A8H5I1B5"/>
<proteinExistence type="predicted"/>
<feature type="region of interest" description="Disordered" evidence="1">
    <location>
        <begin position="123"/>
        <end position="154"/>
    </location>
</feature>
<keyword evidence="3" id="KW-1185">Reference proteome</keyword>
<sequence length="239" mass="26117">MPQINSVLRTETTSNFPSSFLNFFLHLHSFPNTPTTTAISPHFRMSFSDILCCLRGKTNQGDDDEQTIDERSHLIPTTNDQPPPTPSIAFVDPVRFRERLGTIVRAKEGRMVNVVPNYRSSAASSFTMQRDRSHVSSGISSSRTRSISGSDSVQDTDFLASAPHAFSQAHFPEPSEAGGNLEPSSAEITRESHEGSEGDSTEDNAPAIVVSTPAKPIEKPIVPTFDDDPNLKLSLSWGD</sequence>